<reference evidence="3 4" key="1">
    <citation type="submission" date="2019-06" db="EMBL/GenBank/DDBJ databases">
        <title>Complete genome of Microbacterium foliorum M2.</title>
        <authorList>
            <person name="Cao G."/>
        </authorList>
    </citation>
    <scope>NUCLEOTIDE SEQUENCE [LARGE SCALE GENOMIC DNA]</scope>
    <source>
        <strain evidence="3 4">M2</strain>
    </source>
</reference>
<dbReference type="AlphaFoldDB" id="A0A4Y5YNF4"/>
<dbReference type="Proteomes" id="UP000316125">
    <property type="component" value="Chromosome"/>
</dbReference>
<dbReference type="Pfam" id="PF03780">
    <property type="entry name" value="Asp23"/>
    <property type="match status" value="1"/>
</dbReference>
<name>A0A4Y5YNF4_9MICO</name>
<dbReference type="EMBL" id="CP041040">
    <property type="protein sequence ID" value="QDE34065.1"/>
    <property type="molecule type" value="Genomic_DNA"/>
</dbReference>
<accession>A0A4Y5YNF4</accession>
<proteinExistence type="inferred from homology"/>
<comment type="similarity">
    <text evidence="1">Belongs to the asp23 family.</text>
</comment>
<feature type="region of interest" description="Disordered" evidence="2">
    <location>
        <begin position="1"/>
        <end position="22"/>
    </location>
</feature>
<evidence type="ECO:0000256" key="1">
    <source>
        <dbReference type="ARBA" id="ARBA00005721"/>
    </source>
</evidence>
<evidence type="ECO:0000313" key="4">
    <source>
        <dbReference type="Proteomes" id="UP000316125"/>
    </source>
</evidence>
<dbReference type="OrthoDB" id="4953969at2"/>
<protein>
    <submittedName>
        <fullName evidence="3">Asp23/Gls24 family envelope stress response protein</fullName>
    </submittedName>
</protein>
<evidence type="ECO:0000256" key="2">
    <source>
        <dbReference type="SAM" id="MobiDB-lite"/>
    </source>
</evidence>
<dbReference type="InterPro" id="IPR005531">
    <property type="entry name" value="Asp23"/>
</dbReference>
<evidence type="ECO:0000313" key="3">
    <source>
        <dbReference type="EMBL" id="QDE34065.1"/>
    </source>
</evidence>
<gene>
    <name evidence="3" type="ORF">FIV50_04220</name>
</gene>
<organism evidence="3 4">
    <name type="scientific">Microbacterium foliorum</name>
    <dbReference type="NCBI Taxonomy" id="104336"/>
    <lineage>
        <taxon>Bacteria</taxon>
        <taxon>Bacillati</taxon>
        <taxon>Actinomycetota</taxon>
        <taxon>Actinomycetes</taxon>
        <taxon>Micrococcales</taxon>
        <taxon>Microbacteriaceae</taxon>
        <taxon>Microbacterium</taxon>
    </lineage>
</organism>
<sequence length="207" mass="22009">MTEEQEAPDVRQLGLEPGDLDGHTLEELSDYLEAGRLPVDASIEGSPGCQLALDALERLQGLGGQLIEADAAASPEVDDSWVDRILSGIAMDARAGRRVPFADPDPSVDFGITEGAVRGLIRSAENAVPGILVGRSTLDGDVTVVGEPIRIAIEVNAVYGESIPTAVERLREEVAERLRRQTDLTVTAIDVTVRDVQRISSAAEEAS</sequence>
<dbReference type="RefSeq" id="WP_140036343.1">
    <property type="nucleotide sequence ID" value="NZ_CP041040.1"/>
</dbReference>